<comment type="caution">
    <text evidence="2">The sequence shown here is derived from an EMBL/GenBank/DDBJ whole genome shotgun (WGS) entry which is preliminary data.</text>
</comment>
<name>A0A2H0XYG0_UNCSA</name>
<accession>A0A2H0XYG0</accession>
<gene>
    <name evidence="2" type="ORF">COT42_03740</name>
</gene>
<feature type="region of interest" description="Disordered" evidence="1">
    <location>
        <begin position="141"/>
        <end position="201"/>
    </location>
</feature>
<sequence>MPLIQAITSFIPLQIFSAQPEQHDVLQQESSADSYFCVSSENETDRNVAFVEFARSRCQISEFDIDAVPTALLERFSPAAPRSLRQNRWESLADYFDSTWFFIPLASVIRALAGPDYCSGSLIAVNQQQVCDDLAAAVVPPEPEPEPCPELDCRSCPAPRPRPRPVQPEPIPVEPPRPPRPTKVRQPADPRDVGAGQNVGI</sequence>
<evidence type="ECO:0000313" key="3">
    <source>
        <dbReference type="Proteomes" id="UP000231343"/>
    </source>
</evidence>
<dbReference type="Proteomes" id="UP000231343">
    <property type="component" value="Unassembled WGS sequence"/>
</dbReference>
<organism evidence="2 3">
    <name type="scientific">Candidatus Saganbacteria bacterium CG08_land_8_20_14_0_20_45_16</name>
    <dbReference type="NCBI Taxonomy" id="2014293"/>
    <lineage>
        <taxon>Bacteria</taxon>
        <taxon>Bacillati</taxon>
        <taxon>Saganbacteria</taxon>
    </lineage>
</organism>
<proteinExistence type="predicted"/>
<reference evidence="2 3" key="1">
    <citation type="submission" date="2017-09" db="EMBL/GenBank/DDBJ databases">
        <title>Depth-based differentiation of microbial function through sediment-hosted aquifers and enrichment of novel symbionts in the deep terrestrial subsurface.</title>
        <authorList>
            <person name="Probst A.J."/>
            <person name="Ladd B."/>
            <person name="Jarett J.K."/>
            <person name="Geller-Mcgrath D.E."/>
            <person name="Sieber C.M."/>
            <person name="Emerson J.B."/>
            <person name="Anantharaman K."/>
            <person name="Thomas B.C."/>
            <person name="Malmstrom R."/>
            <person name="Stieglmeier M."/>
            <person name="Klingl A."/>
            <person name="Woyke T."/>
            <person name="Ryan C.M."/>
            <person name="Banfield J.F."/>
        </authorList>
    </citation>
    <scope>NUCLEOTIDE SEQUENCE [LARGE SCALE GENOMIC DNA]</scope>
    <source>
        <strain evidence="2">CG08_land_8_20_14_0_20_45_16</strain>
    </source>
</reference>
<feature type="compositionally biased region" description="Pro residues" evidence="1">
    <location>
        <begin position="158"/>
        <end position="181"/>
    </location>
</feature>
<dbReference type="EMBL" id="PEYM01000065">
    <property type="protein sequence ID" value="PIS30032.1"/>
    <property type="molecule type" value="Genomic_DNA"/>
</dbReference>
<dbReference type="AlphaFoldDB" id="A0A2H0XYG0"/>
<evidence type="ECO:0000256" key="1">
    <source>
        <dbReference type="SAM" id="MobiDB-lite"/>
    </source>
</evidence>
<evidence type="ECO:0000313" key="2">
    <source>
        <dbReference type="EMBL" id="PIS30032.1"/>
    </source>
</evidence>
<protein>
    <submittedName>
        <fullName evidence="2">Uncharacterized protein</fullName>
    </submittedName>
</protein>